<accession>A0A0H2ZHA8</accession>
<dbReference type="HOGENOM" id="CLU_1502203_0_0_6"/>
<keyword evidence="1" id="KW-0378">Hydrolase</keyword>
<dbReference type="EMBL" id="CP000438">
    <property type="protein sequence ID" value="ABJ13918.1"/>
    <property type="molecule type" value="Genomic_DNA"/>
</dbReference>
<gene>
    <name evidence="3" type="primary">dtd</name>
    <name evidence="3" type="ordered locus">PA14_60100</name>
</gene>
<dbReference type="Proteomes" id="UP000000653">
    <property type="component" value="Chromosome"/>
</dbReference>
<organism evidence="3 4">
    <name type="scientific">Pseudomonas aeruginosa (strain UCBPP-PA14)</name>
    <dbReference type="NCBI Taxonomy" id="208963"/>
    <lineage>
        <taxon>Bacteria</taxon>
        <taxon>Pseudomonadati</taxon>
        <taxon>Pseudomonadota</taxon>
        <taxon>Gammaproteobacteria</taxon>
        <taxon>Pseudomonadales</taxon>
        <taxon>Pseudomonadaceae</taxon>
        <taxon>Pseudomonas</taxon>
    </lineage>
</organism>
<protein>
    <submittedName>
        <fullName evidence="3">Deoxycytidine triphosphate deaminase</fullName>
    </submittedName>
</protein>
<dbReference type="BioCyc" id="PAER208963:G1G74-5076-MONOMER"/>
<dbReference type="CDD" id="cd07557">
    <property type="entry name" value="trimeric_dUTPase"/>
    <property type="match status" value="1"/>
</dbReference>
<dbReference type="GO" id="GO:0006229">
    <property type="term" value="P:dUTP biosynthetic process"/>
    <property type="evidence" value="ECO:0007669"/>
    <property type="project" value="InterPro"/>
</dbReference>
<evidence type="ECO:0000313" key="4">
    <source>
        <dbReference type="Proteomes" id="UP000000653"/>
    </source>
</evidence>
<dbReference type="KEGG" id="pau:PA14_60100"/>
<dbReference type="Pfam" id="PF22769">
    <property type="entry name" value="DCD"/>
    <property type="match status" value="1"/>
</dbReference>
<evidence type="ECO:0000256" key="2">
    <source>
        <dbReference type="ARBA" id="ARBA00023080"/>
    </source>
</evidence>
<evidence type="ECO:0000313" key="3">
    <source>
        <dbReference type="EMBL" id="ABJ13918.1"/>
    </source>
</evidence>
<dbReference type="Gene3D" id="2.70.40.10">
    <property type="match status" value="1"/>
</dbReference>
<dbReference type="PANTHER" id="PTHR42680">
    <property type="entry name" value="DCTP DEAMINASE"/>
    <property type="match status" value="1"/>
</dbReference>
<dbReference type="SUPFAM" id="SSF51283">
    <property type="entry name" value="dUTPase-like"/>
    <property type="match status" value="1"/>
</dbReference>
<dbReference type="PANTHER" id="PTHR42680:SF3">
    <property type="entry name" value="DCTP DEAMINASE"/>
    <property type="match status" value="1"/>
</dbReference>
<keyword evidence="2" id="KW-0546">Nucleotide metabolism</keyword>
<name>A0A0H2ZHA8_PSEAB</name>
<dbReference type="InterPro" id="IPR011962">
    <property type="entry name" value="dCTP_deaminase"/>
</dbReference>
<dbReference type="GO" id="GO:0008829">
    <property type="term" value="F:dCTP deaminase activity"/>
    <property type="evidence" value="ECO:0007669"/>
    <property type="project" value="InterPro"/>
</dbReference>
<proteinExistence type="predicted"/>
<reference evidence="3 4" key="1">
    <citation type="journal article" date="2006" name="Genome Biol.">
        <title>Genomic analysis reveals that Pseudomonas aeruginosa virulence is combinatorial.</title>
        <authorList>
            <person name="Lee D.G."/>
            <person name="Urbach J.M."/>
            <person name="Wu G."/>
            <person name="Liberati N.T."/>
            <person name="Feinbaum R.L."/>
            <person name="Miyata S."/>
            <person name="Diggins L.T."/>
            <person name="He J."/>
            <person name="Saucier M."/>
            <person name="Deziel E."/>
            <person name="Friedman L."/>
            <person name="Li L."/>
            <person name="Grills G."/>
            <person name="Montgomery K."/>
            <person name="Kucherlapati R."/>
            <person name="Rahme L.G."/>
            <person name="Ausubel F.M."/>
        </authorList>
    </citation>
    <scope>NUCLEOTIDE SEQUENCE [LARGE SCALE GENOMIC DNA]</scope>
    <source>
        <strain evidence="3 4">UCBPP-PA14</strain>
    </source>
</reference>
<dbReference type="AlphaFoldDB" id="A0A0H2ZHA8"/>
<sequence length="179" mass="19977">MIVIDKNLEHLVAQCAICEKTLFDEFSLKIQLGHTYYEPKSLPASASIVYGSHPAPSTFFLEPKEIQQNLVLKSGEQVITCSKHRYKIPLDYFGLVQTKGTLARLFVQVTCNDGQVEPGFDGYVTLEIVNMSPWTIEIPAVSDIAQLYLVKCSTSASEPYHGRYMDAAKKGPTLAVFRK</sequence>
<dbReference type="InterPro" id="IPR033704">
    <property type="entry name" value="dUTPase_trimeric"/>
</dbReference>
<dbReference type="RefSeq" id="WP_003141539.1">
    <property type="nucleotide sequence ID" value="NC_008463.1"/>
</dbReference>
<evidence type="ECO:0000256" key="1">
    <source>
        <dbReference type="ARBA" id="ARBA00022801"/>
    </source>
</evidence>
<dbReference type="InterPro" id="IPR036157">
    <property type="entry name" value="dUTPase-like_sf"/>
</dbReference>